<proteinExistence type="predicted"/>
<dbReference type="InterPro" id="IPR041661">
    <property type="entry name" value="ZN622/Rei1/Reh1_Znf-C2H2"/>
</dbReference>
<dbReference type="VEuPathDB" id="FungiDB:AB675_6327"/>
<dbReference type="SUPFAM" id="SSF57667">
    <property type="entry name" value="beta-beta-alpha zinc fingers"/>
    <property type="match status" value="1"/>
</dbReference>
<dbReference type="AlphaFoldDB" id="A0A0N1HF64"/>
<dbReference type="InterPro" id="IPR036236">
    <property type="entry name" value="Znf_C2H2_sf"/>
</dbReference>
<evidence type="ECO:0000256" key="1">
    <source>
        <dbReference type="SAM" id="MobiDB-lite"/>
    </source>
</evidence>
<accession>A0A0N1HF64</accession>
<feature type="compositionally biased region" description="Low complexity" evidence="1">
    <location>
        <begin position="198"/>
        <end position="216"/>
    </location>
</feature>
<dbReference type="EMBL" id="LFJN01000004">
    <property type="protein sequence ID" value="KPI43733.1"/>
    <property type="molecule type" value="Genomic_DNA"/>
</dbReference>
<feature type="compositionally biased region" description="Basic and acidic residues" evidence="1">
    <location>
        <begin position="268"/>
        <end position="279"/>
    </location>
</feature>
<dbReference type="Proteomes" id="UP000038010">
    <property type="component" value="Unassembled WGS sequence"/>
</dbReference>
<dbReference type="STRING" id="1664694.A0A0N1HF64"/>
<organism evidence="3 4">
    <name type="scientific">Cyphellophora attinorum</name>
    <dbReference type="NCBI Taxonomy" id="1664694"/>
    <lineage>
        <taxon>Eukaryota</taxon>
        <taxon>Fungi</taxon>
        <taxon>Dikarya</taxon>
        <taxon>Ascomycota</taxon>
        <taxon>Pezizomycotina</taxon>
        <taxon>Eurotiomycetes</taxon>
        <taxon>Chaetothyriomycetidae</taxon>
        <taxon>Chaetothyriales</taxon>
        <taxon>Cyphellophoraceae</taxon>
        <taxon>Cyphellophora</taxon>
    </lineage>
</organism>
<feature type="region of interest" description="Disordered" evidence="1">
    <location>
        <begin position="1"/>
        <end position="28"/>
    </location>
</feature>
<dbReference type="GO" id="GO:0030687">
    <property type="term" value="C:preribosome, large subunit precursor"/>
    <property type="evidence" value="ECO:0007669"/>
    <property type="project" value="TreeGrafter"/>
</dbReference>
<dbReference type="GeneID" id="28738489"/>
<name>A0A0N1HF64_9EURO</name>
<comment type="caution">
    <text evidence="3">The sequence shown here is derived from an EMBL/GenBank/DDBJ whole genome shotgun (WGS) entry which is preliminary data.</text>
</comment>
<feature type="compositionally biased region" description="Polar residues" evidence="1">
    <location>
        <begin position="1"/>
        <end position="14"/>
    </location>
</feature>
<dbReference type="OrthoDB" id="19329at2759"/>
<feature type="region of interest" description="Disordered" evidence="1">
    <location>
        <begin position="129"/>
        <end position="218"/>
    </location>
</feature>
<dbReference type="InterPro" id="IPR040025">
    <property type="entry name" value="Znf622/Rei1/Reh1"/>
</dbReference>
<evidence type="ECO:0000313" key="4">
    <source>
        <dbReference type="Proteomes" id="UP000038010"/>
    </source>
</evidence>
<evidence type="ECO:0000259" key="2">
    <source>
        <dbReference type="Pfam" id="PF12756"/>
    </source>
</evidence>
<evidence type="ECO:0000313" key="3">
    <source>
        <dbReference type="EMBL" id="KPI43733.1"/>
    </source>
</evidence>
<keyword evidence="4" id="KW-1185">Reference proteome</keyword>
<dbReference type="GO" id="GO:0042273">
    <property type="term" value="P:ribosomal large subunit biogenesis"/>
    <property type="evidence" value="ECO:0007669"/>
    <property type="project" value="TreeGrafter"/>
</dbReference>
<feature type="domain" description="ZN622/Rei1/Reh1 zinc finger C2H2-type" evidence="2">
    <location>
        <begin position="35"/>
        <end position="130"/>
    </location>
</feature>
<reference evidence="3 4" key="1">
    <citation type="submission" date="2015-06" db="EMBL/GenBank/DDBJ databases">
        <title>Draft genome of the ant-associated black yeast Phialophora attae CBS 131958.</title>
        <authorList>
            <person name="Moreno L.F."/>
            <person name="Stielow B.J."/>
            <person name="de Hoog S."/>
            <person name="Vicente V.A."/>
            <person name="Weiss V.A."/>
            <person name="de Vries M."/>
            <person name="Cruz L.M."/>
            <person name="Souza E.M."/>
        </authorList>
    </citation>
    <scope>NUCLEOTIDE SEQUENCE [LARGE SCALE GENOMIC DNA]</scope>
    <source>
        <strain evidence="3 4">CBS 131958</strain>
    </source>
</reference>
<gene>
    <name evidence="3" type="ORF">AB675_6327</name>
</gene>
<sequence>MDSASQRGTPSPTVKSDHSSDLEQHEMSHPFDPHECLFCNQESEDIDHNVQHMSKAHGLRIEMKDLLVEVVDLLAYCHLIISECYECLYCGTQRNTHQAAQQHMMAKGHCKYDLEDPDSEFRDFYEHSSTASALEEERQEGDHRDQPANSQKLAERAQGLSLAGSRRMARRQRPNRSDPDSGPHNNRAEIRNAQNPQADTSDTSTTSPADAAPSTPHNQLSNRALKAELRADHQLSQLRDSDRRSLAHLPLSQQRALLATQHNQMVQARKEEQTQRGRLESAGNSFGRLGTTRLVRIPPHLGHVQTLKR</sequence>
<dbReference type="PANTHER" id="PTHR13182">
    <property type="entry name" value="ZINC FINGER PROTEIN 622"/>
    <property type="match status" value="1"/>
</dbReference>
<feature type="compositionally biased region" description="Basic and acidic residues" evidence="1">
    <location>
        <begin position="15"/>
        <end position="28"/>
    </location>
</feature>
<feature type="compositionally biased region" description="Basic and acidic residues" evidence="1">
    <location>
        <begin position="175"/>
        <end position="190"/>
    </location>
</feature>
<protein>
    <submittedName>
        <fullName evidence="3">Cytoplasmic 60S subunit biogenesis factor REI1</fullName>
    </submittedName>
</protein>
<dbReference type="RefSeq" id="XP_018003696.1">
    <property type="nucleotide sequence ID" value="XM_018146609.1"/>
</dbReference>
<dbReference type="Pfam" id="PF12756">
    <property type="entry name" value="zf-C2H2_2"/>
    <property type="match status" value="1"/>
</dbReference>
<dbReference type="PANTHER" id="PTHR13182:SF8">
    <property type="entry name" value="CYTOPLASMIC 60S SUBUNIT BIOGENESIS FACTOR ZNF622"/>
    <property type="match status" value="1"/>
</dbReference>
<feature type="region of interest" description="Disordered" evidence="1">
    <location>
        <begin position="267"/>
        <end position="286"/>
    </location>
</feature>